<sequence>MVLDLIKNDIEKILDKNALLMAFMAFIFTLIPALIGESAINNEMIMQILKSDGLVMMFIIFAIELTKSTIVNDKISKRIEFILANGVSKNKIIINYIASLYFSTLIILAPSIVLSIYTMSLSIYLIFNTLITSLIYTLLIIYTILYITNMNKINSLQISLAILHIIILSASYVTYIFTNILALYFIIKALILIVLIVLLGINTKNERILTTYY</sequence>
<feature type="transmembrane region" description="Helical" evidence="1">
    <location>
        <begin position="158"/>
        <end position="177"/>
    </location>
</feature>
<evidence type="ECO:0000313" key="3">
    <source>
        <dbReference type="Proteomes" id="UP000831151"/>
    </source>
</evidence>
<gene>
    <name evidence="2" type="ORF">M1R53_03895</name>
</gene>
<proteinExistence type="predicted"/>
<dbReference type="AlphaFoldDB" id="A0A9E7IVU3"/>
<organism evidence="2 3">
    <name type="scientific">Fenollaria massiliensis</name>
    <dbReference type="NCBI Taxonomy" id="938288"/>
    <lineage>
        <taxon>Bacteria</taxon>
        <taxon>Bacillati</taxon>
        <taxon>Bacillota</taxon>
        <taxon>Clostridia</taxon>
        <taxon>Eubacteriales</taxon>
        <taxon>Fenollaria</taxon>
    </lineage>
</organism>
<feature type="transmembrane region" description="Helical" evidence="1">
    <location>
        <begin position="123"/>
        <end position="146"/>
    </location>
</feature>
<name>A0A9E7IVU3_9FIRM</name>
<feature type="transmembrane region" description="Helical" evidence="1">
    <location>
        <begin position="17"/>
        <end position="35"/>
    </location>
</feature>
<keyword evidence="1" id="KW-1133">Transmembrane helix</keyword>
<feature type="transmembrane region" description="Helical" evidence="1">
    <location>
        <begin position="183"/>
        <end position="201"/>
    </location>
</feature>
<dbReference type="EMBL" id="CP096649">
    <property type="protein sequence ID" value="UQK59797.1"/>
    <property type="molecule type" value="Genomic_DNA"/>
</dbReference>
<evidence type="ECO:0008006" key="4">
    <source>
        <dbReference type="Google" id="ProtNLM"/>
    </source>
</evidence>
<reference evidence="2" key="1">
    <citation type="submission" date="2022-04" db="EMBL/GenBank/DDBJ databases">
        <title>Complete genome sequences of Ezakiella coagulans and Fenollaria massiliensis.</title>
        <authorList>
            <person name="France M.T."/>
            <person name="Clifford J."/>
            <person name="Narina S."/>
            <person name="Rutt L."/>
            <person name="Ravel J."/>
        </authorList>
    </citation>
    <scope>NUCLEOTIDE SEQUENCE</scope>
    <source>
        <strain evidence="2">C0061C2</strain>
    </source>
</reference>
<feature type="transmembrane region" description="Helical" evidence="1">
    <location>
        <begin position="55"/>
        <end position="72"/>
    </location>
</feature>
<dbReference type="Proteomes" id="UP000831151">
    <property type="component" value="Chromosome"/>
</dbReference>
<dbReference type="KEGG" id="fms:M1R53_03895"/>
<protein>
    <recommendedName>
        <fullName evidence="4">ABC-2 family transporter protein</fullName>
    </recommendedName>
</protein>
<evidence type="ECO:0000256" key="1">
    <source>
        <dbReference type="SAM" id="Phobius"/>
    </source>
</evidence>
<evidence type="ECO:0000313" key="2">
    <source>
        <dbReference type="EMBL" id="UQK59797.1"/>
    </source>
</evidence>
<keyword evidence="1" id="KW-0472">Membrane</keyword>
<keyword evidence="3" id="KW-1185">Reference proteome</keyword>
<keyword evidence="1" id="KW-0812">Transmembrane</keyword>
<accession>A0A9E7IVU3</accession>
<dbReference type="RefSeq" id="WP_249243146.1">
    <property type="nucleotide sequence ID" value="NZ_CP096649.1"/>
</dbReference>
<feature type="transmembrane region" description="Helical" evidence="1">
    <location>
        <begin position="93"/>
        <end position="117"/>
    </location>
</feature>